<accession>A0A1K2IKQ2</accession>
<dbReference type="RefSeq" id="WP_072402428.1">
    <property type="nucleotide sequence ID" value="NZ_FPKV01000002.1"/>
</dbReference>
<evidence type="ECO:0000313" key="1">
    <source>
        <dbReference type="EMBL" id="SFZ92951.1"/>
    </source>
</evidence>
<name>A0A1K2IKQ2_9FLAO</name>
<dbReference type="EMBL" id="FPKV01000002">
    <property type="protein sequence ID" value="SFZ92951.1"/>
    <property type="molecule type" value="Genomic_DNA"/>
</dbReference>
<gene>
    <name evidence="1" type="ORF">SAMN05428642_1021094</name>
</gene>
<organism evidence="1 2">
    <name type="scientific">Flaviramulus basaltis</name>
    <dbReference type="NCBI Taxonomy" id="369401"/>
    <lineage>
        <taxon>Bacteria</taxon>
        <taxon>Pseudomonadati</taxon>
        <taxon>Bacteroidota</taxon>
        <taxon>Flavobacteriia</taxon>
        <taxon>Flavobacteriales</taxon>
        <taxon>Flavobacteriaceae</taxon>
        <taxon>Flaviramulus</taxon>
    </lineage>
</organism>
<dbReference type="OrthoDB" id="668882at2"/>
<dbReference type="Proteomes" id="UP000182544">
    <property type="component" value="Unassembled WGS sequence"/>
</dbReference>
<dbReference type="STRING" id="369401.SAMN05428642_1021094"/>
<dbReference type="InterPro" id="IPR029063">
    <property type="entry name" value="SAM-dependent_MTases_sf"/>
</dbReference>
<proteinExistence type="predicted"/>
<keyword evidence="2" id="KW-1185">Reference proteome</keyword>
<dbReference type="AlphaFoldDB" id="A0A1K2IKQ2"/>
<reference evidence="1 2" key="1">
    <citation type="submission" date="2016-10" db="EMBL/GenBank/DDBJ databases">
        <authorList>
            <person name="de Groot N.N."/>
        </authorList>
    </citation>
    <scope>NUCLEOTIDE SEQUENCE [LARGE SCALE GENOMIC DNA]</scope>
    <source>
        <strain evidence="1 2">DSM 18180</strain>
    </source>
</reference>
<sequence length="244" mass="28868">MFNKIKAIIREIINENKRLHHLNYCQLKELEWAHIFHDSIRGKKWLEDQPINIGRWAGNYAFYYVLNRILSDYKPTNIIEFGLGESSKFISIYLDNYLKESKHLIIEQNQEWYDNFTNNFKLSSNTQVKICNVVTKQVNGHETNSYENINQLVDTKFDLYIIDGPIGSKHYSRHDIVDLATRLTKHDDFIIIIDDVNRKGEQETTKDLVETLEKKGVIIYKKKYFGNKSLMLLVTEKFKYATSF</sequence>
<protein>
    <recommendedName>
        <fullName evidence="3">Methyltransferase domain-containing protein</fullName>
    </recommendedName>
</protein>
<dbReference type="Gene3D" id="3.40.50.150">
    <property type="entry name" value="Vaccinia Virus protein VP39"/>
    <property type="match status" value="1"/>
</dbReference>
<evidence type="ECO:0000313" key="2">
    <source>
        <dbReference type="Proteomes" id="UP000182544"/>
    </source>
</evidence>
<evidence type="ECO:0008006" key="3">
    <source>
        <dbReference type="Google" id="ProtNLM"/>
    </source>
</evidence>